<keyword evidence="4" id="KW-1185">Reference proteome</keyword>
<organism evidence="3 4">
    <name type="scientific">Thalassobacterium sedimentorum</name>
    <dbReference type="NCBI Taxonomy" id="3041258"/>
    <lineage>
        <taxon>Bacteria</taxon>
        <taxon>Pseudomonadati</taxon>
        <taxon>Verrucomicrobiota</taxon>
        <taxon>Opitutia</taxon>
        <taxon>Puniceicoccales</taxon>
        <taxon>Coraliomargaritaceae</taxon>
        <taxon>Thalassobacterium</taxon>
    </lineage>
</organism>
<dbReference type="SMART" id="SM00382">
    <property type="entry name" value="AAA"/>
    <property type="match status" value="1"/>
</dbReference>
<dbReference type="Proteomes" id="UP001243717">
    <property type="component" value="Unassembled WGS sequence"/>
</dbReference>
<protein>
    <submittedName>
        <fullName evidence="3">PilT/PilU family type 4a pilus ATPase</fullName>
    </submittedName>
</protein>
<dbReference type="EMBL" id="JARXIC010000004">
    <property type="protein sequence ID" value="MDQ8193443.1"/>
    <property type="molecule type" value="Genomic_DNA"/>
</dbReference>
<feature type="domain" description="Bacterial type II secretion system protein E" evidence="2">
    <location>
        <begin position="304"/>
        <end position="318"/>
    </location>
</feature>
<dbReference type="Gene3D" id="3.30.450.90">
    <property type="match status" value="1"/>
</dbReference>
<dbReference type="InterPro" id="IPR050921">
    <property type="entry name" value="T4SS_GSP_E_ATPase"/>
</dbReference>
<dbReference type="InterPro" id="IPR027417">
    <property type="entry name" value="P-loop_NTPase"/>
</dbReference>
<accession>A0ABU1AGZ0</accession>
<comment type="similarity">
    <text evidence="1">Belongs to the GSP E family.</text>
</comment>
<proteinExistence type="inferred from homology"/>
<dbReference type="Gene3D" id="3.40.50.300">
    <property type="entry name" value="P-loop containing nucleotide triphosphate hydrolases"/>
    <property type="match status" value="1"/>
</dbReference>
<dbReference type="InterPro" id="IPR003593">
    <property type="entry name" value="AAA+_ATPase"/>
</dbReference>
<evidence type="ECO:0000313" key="4">
    <source>
        <dbReference type="Proteomes" id="UP001243717"/>
    </source>
</evidence>
<dbReference type="PROSITE" id="PS00662">
    <property type="entry name" value="T2SP_E"/>
    <property type="match status" value="1"/>
</dbReference>
<dbReference type="RefSeq" id="WP_308983938.1">
    <property type="nucleotide sequence ID" value="NZ_JARXIC010000004.1"/>
</dbReference>
<dbReference type="CDD" id="cd01131">
    <property type="entry name" value="PilT"/>
    <property type="match status" value="1"/>
</dbReference>
<dbReference type="Pfam" id="PF00437">
    <property type="entry name" value="T2SSE"/>
    <property type="match status" value="1"/>
</dbReference>
<reference evidence="3 4" key="1">
    <citation type="submission" date="2023-04" db="EMBL/GenBank/DDBJ databases">
        <title>A novel bacteria isolated from coastal sediment.</title>
        <authorList>
            <person name="Liu X.-J."/>
            <person name="Du Z.-J."/>
        </authorList>
    </citation>
    <scope>NUCLEOTIDE SEQUENCE [LARGE SCALE GENOMIC DNA]</scope>
    <source>
        <strain evidence="3 4">SDUM461004</strain>
    </source>
</reference>
<dbReference type="NCBIfam" id="TIGR01420">
    <property type="entry name" value="pilT_fam"/>
    <property type="match status" value="1"/>
</dbReference>
<dbReference type="PANTHER" id="PTHR30486:SF6">
    <property type="entry name" value="TYPE IV PILUS RETRACTATION ATPASE PILT"/>
    <property type="match status" value="1"/>
</dbReference>
<evidence type="ECO:0000259" key="2">
    <source>
        <dbReference type="PROSITE" id="PS00662"/>
    </source>
</evidence>
<dbReference type="SUPFAM" id="SSF52540">
    <property type="entry name" value="P-loop containing nucleoside triphosphate hydrolases"/>
    <property type="match status" value="1"/>
</dbReference>
<sequence length="454" mass="50258">MRPEIHWLLHFCSENKLLTSNQITGMVTNLDPSMDVDSVARLLTSTGWVTDTDFLTEAVTAANQNTQEGFELPEIPGIELEMDTGFTGFPAFSTFNTLSDAELFKAVKTLFVECQKIGASDLHITGGARPRIRHHRRIVYLSNTPLSDKLARRINLILLNESQRKQFELDLDLDYALTIDGIGEHNGMRFRANLMEHKNGISGVYRVVANRLMSLEELGFPNAPDIRKLLAYHNGIILVTGPAGSGKTTTLASLVNELNQSRQEHIITVEDPIEVMQESANSIVTQRQIGDHTQSFHTALKSALREDPDIIVIGEMRDLETIEMAVTAAETGHLVIATMHTRDAISTLNRLLDVFPPRQQSQIRAMTAGSLRGILCQRLLPSVNDEVVLACELLVNTNAVANIIRDGKQTGLNNVMQSGKKYGMRTMNDSVKELLEAGKISAETAATHTYNTED</sequence>
<name>A0ABU1AGZ0_9BACT</name>
<evidence type="ECO:0000256" key="1">
    <source>
        <dbReference type="ARBA" id="ARBA00006611"/>
    </source>
</evidence>
<evidence type="ECO:0000313" key="3">
    <source>
        <dbReference type="EMBL" id="MDQ8193443.1"/>
    </source>
</evidence>
<dbReference type="InterPro" id="IPR006321">
    <property type="entry name" value="PilT/PilU"/>
</dbReference>
<gene>
    <name evidence="3" type="ORF">QEH59_03340</name>
</gene>
<dbReference type="PANTHER" id="PTHR30486">
    <property type="entry name" value="TWITCHING MOTILITY PROTEIN PILT"/>
    <property type="match status" value="1"/>
</dbReference>
<comment type="caution">
    <text evidence="3">The sequence shown here is derived from an EMBL/GenBank/DDBJ whole genome shotgun (WGS) entry which is preliminary data.</text>
</comment>
<dbReference type="InterPro" id="IPR001482">
    <property type="entry name" value="T2SS/T4SS_dom"/>
</dbReference>